<dbReference type="AlphaFoldDB" id="E5R367"/>
<dbReference type="HOGENOM" id="CLU_2721730_0_0_1"/>
<organism evidence="2">
    <name type="scientific">Arthroderma gypseum (strain ATCC MYA-4604 / CBS 118893)</name>
    <name type="common">Microsporum gypseum</name>
    <dbReference type="NCBI Taxonomy" id="535722"/>
    <lineage>
        <taxon>Eukaryota</taxon>
        <taxon>Fungi</taxon>
        <taxon>Dikarya</taxon>
        <taxon>Ascomycota</taxon>
        <taxon>Pezizomycotina</taxon>
        <taxon>Eurotiomycetes</taxon>
        <taxon>Eurotiomycetidae</taxon>
        <taxon>Onygenales</taxon>
        <taxon>Arthrodermataceae</taxon>
        <taxon>Nannizzia</taxon>
    </lineage>
</organism>
<accession>E5R367</accession>
<name>E5R367_ARTGP</name>
<sequence length="72" mass="7614">MSDAGCASYAALGASLAEAEAGFGTAGVLLTSWEWRFGKGSVYGPVSIPDVIFINKKFRDCIQKCGKQLVPQ</sequence>
<dbReference type="GeneID" id="10031359"/>
<dbReference type="InParanoid" id="E5R367"/>
<proteinExistence type="predicted"/>
<gene>
    <name evidence="1" type="ORF">MGYG_00139</name>
</gene>
<dbReference type="EMBL" id="DS989822">
    <property type="protein sequence ID" value="EFQ97096.1"/>
    <property type="molecule type" value="Genomic_DNA"/>
</dbReference>
<dbReference type="VEuPathDB" id="FungiDB:MGYG_00139"/>
<protein>
    <submittedName>
        <fullName evidence="1">Uncharacterized protein</fullName>
    </submittedName>
</protein>
<reference evidence="2" key="1">
    <citation type="journal article" date="2012" name="MBio">
        <title>Comparative genome analysis of Trichophyton rubrum and related dermatophytes reveals candidate genes involved in infection.</title>
        <authorList>
            <person name="Martinez D.A."/>
            <person name="Oliver B.G."/>
            <person name="Graeser Y."/>
            <person name="Goldberg J.M."/>
            <person name="Li W."/>
            <person name="Martinez-Rossi N.M."/>
            <person name="Monod M."/>
            <person name="Shelest E."/>
            <person name="Barton R.C."/>
            <person name="Birch E."/>
            <person name="Brakhage A.A."/>
            <person name="Chen Z."/>
            <person name="Gurr S.J."/>
            <person name="Heiman D."/>
            <person name="Heitman J."/>
            <person name="Kosti I."/>
            <person name="Rossi A."/>
            <person name="Saif S."/>
            <person name="Samalova M."/>
            <person name="Saunders C.W."/>
            <person name="Shea T."/>
            <person name="Summerbell R.C."/>
            <person name="Xu J."/>
            <person name="Young S."/>
            <person name="Zeng Q."/>
            <person name="Birren B.W."/>
            <person name="Cuomo C.A."/>
            <person name="White T.C."/>
        </authorList>
    </citation>
    <scope>NUCLEOTIDE SEQUENCE [LARGE SCALE GENOMIC DNA]</scope>
    <source>
        <strain evidence="2">ATCC MYA-4604 / CBS 118893</strain>
    </source>
</reference>
<dbReference type="Proteomes" id="UP000002669">
    <property type="component" value="Unassembled WGS sequence"/>
</dbReference>
<keyword evidence="2" id="KW-1185">Reference proteome</keyword>
<evidence type="ECO:0000313" key="1">
    <source>
        <dbReference type="EMBL" id="EFQ97096.1"/>
    </source>
</evidence>
<evidence type="ECO:0000313" key="2">
    <source>
        <dbReference type="Proteomes" id="UP000002669"/>
    </source>
</evidence>
<dbReference type="RefSeq" id="XP_003176048.1">
    <property type="nucleotide sequence ID" value="XM_003176000.1"/>
</dbReference>